<sequence length="65" mass="7296">MAQYSNVHGYNWTLFFADACLPFHLLDGPDDDLDGRFAGDVLQVAGQSHADFDDSGYKSTFSEYR</sequence>
<dbReference type="EMBL" id="KN831957">
    <property type="protein sequence ID" value="KIO08459.1"/>
    <property type="molecule type" value="Genomic_DNA"/>
</dbReference>
<accession>A0A0C3PJU5</accession>
<protein>
    <submittedName>
        <fullName evidence="1">Uncharacterized protein</fullName>
    </submittedName>
</protein>
<organism evidence="1 2">
    <name type="scientific">Pisolithus tinctorius Marx 270</name>
    <dbReference type="NCBI Taxonomy" id="870435"/>
    <lineage>
        <taxon>Eukaryota</taxon>
        <taxon>Fungi</taxon>
        <taxon>Dikarya</taxon>
        <taxon>Basidiomycota</taxon>
        <taxon>Agaricomycotina</taxon>
        <taxon>Agaricomycetes</taxon>
        <taxon>Agaricomycetidae</taxon>
        <taxon>Boletales</taxon>
        <taxon>Sclerodermatineae</taxon>
        <taxon>Pisolithaceae</taxon>
        <taxon>Pisolithus</taxon>
    </lineage>
</organism>
<reference evidence="2" key="2">
    <citation type="submission" date="2015-01" db="EMBL/GenBank/DDBJ databases">
        <title>Evolutionary Origins and Diversification of the Mycorrhizal Mutualists.</title>
        <authorList>
            <consortium name="DOE Joint Genome Institute"/>
            <consortium name="Mycorrhizal Genomics Consortium"/>
            <person name="Kohler A."/>
            <person name="Kuo A."/>
            <person name="Nagy L.G."/>
            <person name="Floudas D."/>
            <person name="Copeland A."/>
            <person name="Barry K.W."/>
            <person name="Cichocki N."/>
            <person name="Veneault-Fourrey C."/>
            <person name="LaButti K."/>
            <person name="Lindquist E.A."/>
            <person name="Lipzen A."/>
            <person name="Lundell T."/>
            <person name="Morin E."/>
            <person name="Murat C."/>
            <person name="Riley R."/>
            <person name="Ohm R."/>
            <person name="Sun H."/>
            <person name="Tunlid A."/>
            <person name="Henrissat B."/>
            <person name="Grigoriev I.V."/>
            <person name="Hibbett D.S."/>
            <person name="Martin F."/>
        </authorList>
    </citation>
    <scope>NUCLEOTIDE SEQUENCE [LARGE SCALE GENOMIC DNA]</scope>
    <source>
        <strain evidence="2">Marx 270</strain>
    </source>
</reference>
<gene>
    <name evidence="1" type="ORF">M404DRAFT_997383</name>
</gene>
<dbReference type="Proteomes" id="UP000054217">
    <property type="component" value="Unassembled WGS sequence"/>
</dbReference>
<evidence type="ECO:0000313" key="2">
    <source>
        <dbReference type="Proteomes" id="UP000054217"/>
    </source>
</evidence>
<dbReference type="InParanoid" id="A0A0C3PJU5"/>
<dbReference type="AlphaFoldDB" id="A0A0C3PJU5"/>
<evidence type="ECO:0000313" key="1">
    <source>
        <dbReference type="EMBL" id="KIO08459.1"/>
    </source>
</evidence>
<proteinExistence type="predicted"/>
<name>A0A0C3PJU5_PISTI</name>
<dbReference type="HOGENOM" id="CLU_2850625_0_0_1"/>
<reference evidence="1 2" key="1">
    <citation type="submission" date="2014-04" db="EMBL/GenBank/DDBJ databases">
        <authorList>
            <consortium name="DOE Joint Genome Institute"/>
            <person name="Kuo A."/>
            <person name="Kohler A."/>
            <person name="Costa M.D."/>
            <person name="Nagy L.G."/>
            <person name="Floudas D."/>
            <person name="Copeland A."/>
            <person name="Barry K.W."/>
            <person name="Cichocki N."/>
            <person name="Veneault-Fourrey C."/>
            <person name="LaButti K."/>
            <person name="Lindquist E.A."/>
            <person name="Lipzen A."/>
            <person name="Lundell T."/>
            <person name="Morin E."/>
            <person name="Murat C."/>
            <person name="Sun H."/>
            <person name="Tunlid A."/>
            <person name="Henrissat B."/>
            <person name="Grigoriev I.V."/>
            <person name="Hibbett D.S."/>
            <person name="Martin F."/>
            <person name="Nordberg H.P."/>
            <person name="Cantor M.N."/>
            <person name="Hua S.X."/>
        </authorList>
    </citation>
    <scope>NUCLEOTIDE SEQUENCE [LARGE SCALE GENOMIC DNA]</scope>
    <source>
        <strain evidence="1 2">Marx 270</strain>
    </source>
</reference>
<keyword evidence="2" id="KW-1185">Reference proteome</keyword>